<organism evidence="2 3">
    <name type="scientific">Epilithonimonas pallida</name>
    <dbReference type="NCBI Taxonomy" id="373671"/>
    <lineage>
        <taxon>Bacteria</taxon>
        <taxon>Pseudomonadati</taxon>
        <taxon>Bacteroidota</taxon>
        <taxon>Flavobacteriia</taxon>
        <taxon>Flavobacteriales</taxon>
        <taxon>Weeksellaceae</taxon>
        <taxon>Chryseobacterium group</taxon>
        <taxon>Epilithonimonas</taxon>
    </lineage>
</organism>
<sequence>MESDKKLISENFNLFKVRKDQIIISDTEDCDKLFFIIKGSLRIFYFTPLNVEVTRTFILENEFCTNLISFSGQAVNKENIQALEDTFVFYIRRKNFYEMLAQSHVLTELYAKILEQFIARHLSHFQFMNMLTPKERVEKFLTDSIEINRRVKDKIIATYLGVTPEYFSKTKNAFYKK</sequence>
<dbReference type="Gene3D" id="2.60.120.10">
    <property type="entry name" value="Jelly Rolls"/>
    <property type="match status" value="1"/>
</dbReference>
<dbReference type="Pfam" id="PF00027">
    <property type="entry name" value="cNMP_binding"/>
    <property type="match status" value="1"/>
</dbReference>
<gene>
    <name evidence="2" type="ORF">SAMN05421679_102227</name>
</gene>
<reference evidence="2 3" key="1">
    <citation type="submission" date="2017-05" db="EMBL/GenBank/DDBJ databases">
        <authorList>
            <person name="Varghese N."/>
            <person name="Submissions S."/>
        </authorList>
    </citation>
    <scope>NUCLEOTIDE SEQUENCE [LARGE SCALE GENOMIC DNA]</scope>
    <source>
        <strain evidence="2 3">DSM 18015</strain>
    </source>
</reference>
<dbReference type="InterPro" id="IPR018490">
    <property type="entry name" value="cNMP-bd_dom_sf"/>
</dbReference>
<dbReference type="InterPro" id="IPR000595">
    <property type="entry name" value="cNMP-bd_dom"/>
</dbReference>
<dbReference type="EMBL" id="FXUO01000002">
    <property type="protein sequence ID" value="SMP90211.1"/>
    <property type="molecule type" value="Genomic_DNA"/>
</dbReference>
<accession>A0ABY1QZ47</accession>
<keyword evidence="3" id="KW-1185">Reference proteome</keyword>
<name>A0ABY1QZ47_9FLAO</name>
<feature type="domain" description="Cyclic nucleotide-binding" evidence="1">
    <location>
        <begin position="16"/>
        <end position="102"/>
    </location>
</feature>
<dbReference type="InterPro" id="IPR014710">
    <property type="entry name" value="RmlC-like_jellyroll"/>
</dbReference>
<dbReference type="Proteomes" id="UP001158050">
    <property type="component" value="Unassembled WGS sequence"/>
</dbReference>
<evidence type="ECO:0000259" key="1">
    <source>
        <dbReference type="Pfam" id="PF00027"/>
    </source>
</evidence>
<evidence type="ECO:0000313" key="2">
    <source>
        <dbReference type="EMBL" id="SMP90211.1"/>
    </source>
</evidence>
<comment type="caution">
    <text evidence="2">The sequence shown here is derived from an EMBL/GenBank/DDBJ whole genome shotgun (WGS) entry which is preliminary data.</text>
</comment>
<dbReference type="CDD" id="cd00038">
    <property type="entry name" value="CAP_ED"/>
    <property type="match status" value="1"/>
</dbReference>
<dbReference type="SUPFAM" id="SSF51206">
    <property type="entry name" value="cAMP-binding domain-like"/>
    <property type="match status" value="1"/>
</dbReference>
<protein>
    <submittedName>
        <fullName evidence="2">cAMP-binding domain of CRP or a regulatory subunit of cAMP-dependent protein kinases</fullName>
    </submittedName>
</protein>
<evidence type="ECO:0000313" key="3">
    <source>
        <dbReference type="Proteomes" id="UP001158050"/>
    </source>
</evidence>
<proteinExistence type="predicted"/>